<feature type="compositionally biased region" description="Low complexity" evidence="1">
    <location>
        <begin position="39"/>
        <end position="48"/>
    </location>
</feature>
<dbReference type="InterPro" id="IPR001739">
    <property type="entry name" value="Methyl_CpG_DNA-bd"/>
</dbReference>
<dbReference type="AlphaFoldDB" id="A0ABD3AEV7"/>
<comment type="caution">
    <text evidence="3">The sequence shown here is derived from an EMBL/GenBank/DDBJ whole genome shotgun (WGS) entry which is preliminary data.</text>
</comment>
<dbReference type="Gene3D" id="3.30.890.10">
    <property type="entry name" value="Methyl-cpg-binding Protein 2, Chain A"/>
    <property type="match status" value="1"/>
</dbReference>
<protein>
    <recommendedName>
        <fullName evidence="2">MBD domain-containing protein</fullName>
    </recommendedName>
</protein>
<reference evidence="3 4" key="1">
    <citation type="submission" date="2024-11" db="EMBL/GenBank/DDBJ databases">
        <title>A near-complete genome assembly of Cinchona calisaya.</title>
        <authorList>
            <person name="Lian D.C."/>
            <person name="Zhao X.W."/>
            <person name="Wei L."/>
        </authorList>
    </citation>
    <scope>NUCLEOTIDE SEQUENCE [LARGE SCALE GENOMIC DNA]</scope>
    <source>
        <tissue evidence="3">Nenye</tissue>
    </source>
</reference>
<dbReference type="Proteomes" id="UP001630127">
    <property type="component" value="Unassembled WGS sequence"/>
</dbReference>
<feature type="region of interest" description="Disordered" evidence="1">
    <location>
        <begin position="21"/>
        <end position="95"/>
    </location>
</feature>
<feature type="domain" description="MBD" evidence="2">
    <location>
        <begin position="154"/>
        <end position="236"/>
    </location>
</feature>
<organism evidence="3 4">
    <name type="scientific">Cinchona calisaya</name>
    <dbReference type="NCBI Taxonomy" id="153742"/>
    <lineage>
        <taxon>Eukaryota</taxon>
        <taxon>Viridiplantae</taxon>
        <taxon>Streptophyta</taxon>
        <taxon>Embryophyta</taxon>
        <taxon>Tracheophyta</taxon>
        <taxon>Spermatophyta</taxon>
        <taxon>Magnoliopsida</taxon>
        <taxon>eudicotyledons</taxon>
        <taxon>Gunneridae</taxon>
        <taxon>Pentapetalae</taxon>
        <taxon>asterids</taxon>
        <taxon>lamiids</taxon>
        <taxon>Gentianales</taxon>
        <taxon>Rubiaceae</taxon>
        <taxon>Cinchonoideae</taxon>
        <taxon>Cinchoneae</taxon>
        <taxon>Cinchona</taxon>
    </lineage>
</organism>
<proteinExistence type="predicted"/>
<evidence type="ECO:0000313" key="3">
    <source>
        <dbReference type="EMBL" id="KAL3530356.1"/>
    </source>
</evidence>
<name>A0ABD3AEV7_9GENT</name>
<keyword evidence="4" id="KW-1185">Reference proteome</keyword>
<evidence type="ECO:0000313" key="4">
    <source>
        <dbReference type="Proteomes" id="UP001630127"/>
    </source>
</evidence>
<evidence type="ECO:0000259" key="2">
    <source>
        <dbReference type="PROSITE" id="PS50982"/>
    </source>
</evidence>
<feature type="region of interest" description="Disordered" evidence="1">
    <location>
        <begin position="114"/>
        <end position="147"/>
    </location>
</feature>
<feature type="region of interest" description="Disordered" evidence="1">
    <location>
        <begin position="212"/>
        <end position="236"/>
    </location>
</feature>
<accession>A0ABD3AEV7</accession>
<dbReference type="EMBL" id="JBJUIK010000004">
    <property type="protein sequence ID" value="KAL3530356.1"/>
    <property type="molecule type" value="Genomic_DNA"/>
</dbReference>
<feature type="compositionally biased region" description="Basic and acidic residues" evidence="1">
    <location>
        <begin position="27"/>
        <end position="38"/>
    </location>
</feature>
<gene>
    <name evidence="3" type="ORF">ACH5RR_009678</name>
</gene>
<sequence>MDDIDDSVFSNCTVILQDVASDPEVASLEHQRRNRAEGPEQIPQIEEQLPAENALQDDQDPNAQVPQPSVGVQDGVHLGAQASEPLPLEQGGGGSWEVQDQVLAPFIEQTNRSAPVALNVSPEASSNPKRCRGRPPKGSAPRQGSLLKLSHPMQTRSRTKNFILPQGWIKEVRDGKIGGGSAGNKDTYYIETSTQHVCRSVGGVMDYIADKEKEQQMRNQDTGGSGVHPSVDTDKI</sequence>
<evidence type="ECO:0000256" key="1">
    <source>
        <dbReference type="SAM" id="MobiDB-lite"/>
    </source>
</evidence>
<dbReference type="PROSITE" id="PS50982">
    <property type="entry name" value="MBD"/>
    <property type="match status" value="1"/>
</dbReference>